<sequence length="172" mass="18460">MAREIQSPEGDNCSPSSFSVIKFLCSYGGKIVPRKSDGKLCYVGGFTRILSVDRSVSYTELMVKLVEFCGFSVVLRCQLPGGDLETLITIKSDEDLANLVEEYEKAGILSSQKIRAVLSPPGSPRVASRPSSSASSVDSSGNNSPLHVASNPSRFRSRSPSPPVETDSIPFP</sequence>
<gene>
    <name evidence="1" type="ORF">MLD38_021869</name>
</gene>
<evidence type="ECO:0000313" key="2">
    <source>
        <dbReference type="Proteomes" id="UP001057402"/>
    </source>
</evidence>
<keyword evidence="2" id="KW-1185">Reference proteome</keyword>
<name>A0ACB9QKD5_9MYRT</name>
<evidence type="ECO:0000313" key="1">
    <source>
        <dbReference type="EMBL" id="KAI4365932.1"/>
    </source>
</evidence>
<reference evidence="2" key="1">
    <citation type="journal article" date="2023" name="Front. Plant Sci.">
        <title>Chromosomal-level genome assembly of Melastoma candidum provides insights into trichome evolution.</title>
        <authorList>
            <person name="Zhong Y."/>
            <person name="Wu W."/>
            <person name="Sun C."/>
            <person name="Zou P."/>
            <person name="Liu Y."/>
            <person name="Dai S."/>
            <person name="Zhou R."/>
        </authorList>
    </citation>
    <scope>NUCLEOTIDE SEQUENCE [LARGE SCALE GENOMIC DNA]</scope>
</reference>
<comment type="caution">
    <text evidence="1">The sequence shown here is derived from an EMBL/GenBank/DDBJ whole genome shotgun (WGS) entry which is preliminary data.</text>
</comment>
<accession>A0ACB9QKD5</accession>
<protein>
    <submittedName>
        <fullName evidence="1">Uncharacterized protein</fullName>
    </submittedName>
</protein>
<dbReference type="EMBL" id="CM042885">
    <property type="protein sequence ID" value="KAI4365932.1"/>
    <property type="molecule type" value="Genomic_DNA"/>
</dbReference>
<organism evidence="1 2">
    <name type="scientific">Melastoma candidum</name>
    <dbReference type="NCBI Taxonomy" id="119954"/>
    <lineage>
        <taxon>Eukaryota</taxon>
        <taxon>Viridiplantae</taxon>
        <taxon>Streptophyta</taxon>
        <taxon>Embryophyta</taxon>
        <taxon>Tracheophyta</taxon>
        <taxon>Spermatophyta</taxon>
        <taxon>Magnoliopsida</taxon>
        <taxon>eudicotyledons</taxon>
        <taxon>Gunneridae</taxon>
        <taxon>Pentapetalae</taxon>
        <taxon>rosids</taxon>
        <taxon>malvids</taxon>
        <taxon>Myrtales</taxon>
        <taxon>Melastomataceae</taxon>
        <taxon>Melastomatoideae</taxon>
        <taxon>Melastomateae</taxon>
        <taxon>Melastoma</taxon>
    </lineage>
</organism>
<dbReference type="Proteomes" id="UP001057402">
    <property type="component" value="Chromosome 6"/>
</dbReference>
<proteinExistence type="predicted"/>